<comment type="caution">
    <text evidence="7">The sequence shown here is derived from an EMBL/GenBank/DDBJ whole genome shotgun (WGS) entry which is preliminary data.</text>
</comment>
<dbReference type="PROSITE" id="PS50887">
    <property type="entry name" value="GGDEF"/>
    <property type="match status" value="1"/>
</dbReference>
<dbReference type="EC" id="2.7.7.65" evidence="1"/>
<dbReference type="InterPro" id="IPR044398">
    <property type="entry name" value="Globin-sensor_dom"/>
</dbReference>
<dbReference type="SUPFAM" id="SSF55073">
    <property type="entry name" value="Nucleotide cyclase"/>
    <property type="match status" value="1"/>
</dbReference>
<dbReference type="GO" id="GO:0052621">
    <property type="term" value="F:diguanylate cyclase activity"/>
    <property type="evidence" value="ECO:0007669"/>
    <property type="project" value="UniProtKB-EC"/>
</dbReference>
<dbReference type="EMBL" id="PTIY01000008">
    <property type="protein sequence ID" value="PPK70748.1"/>
    <property type="molecule type" value="Genomic_DNA"/>
</dbReference>
<evidence type="ECO:0000313" key="7">
    <source>
        <dbReference type="EMBL" id="PPK70748.1"/>
    </source>
</evidence>
<organism evidence="7 8">
    <name type="scientific">Methylobacter tundripaludum</name>
    <dbReference type="NCBI Taxonomy" id="173365"/>
    <lineage>
        <taxon>Bacteria</taxon>
        <taxon>Pseudomonadati</taxon>
        <taxon>Pseudomonadota</taxon>
        <taxon>Gammaproteobacteria</taxon>
        <taxon>Methylococcales</taxon>
        <taxon>Methylococcaceae</taxon>
        <taxon>Methylobacter</taxon>
    </lineage>
</organism>
<evidence type="ECO:0000313" key="8">
    <source>
        <dbReference type="Proteomes" id="UP000238071"/>
    </source>
</evidence>
<evidence type="ECO:0000256" key="2">
    <source>
        <dbReference type="ARBA" id="ARBA00015125"/>
    </source>
</evidence>
<feature type="domain" description="GGDEF" evidence="6">
    <location>
        <begin position="244"/>
        <end position="378"/>
    </location>
</feature>
<dbReference type="Gene3D" id="3.30.70.270">
    <property type="match status" value="1"/>
</dbReference>
<dbReference type="CDD" id="cd01949">
    <property type="entry name" value="GGDEF"/>
    <property type="match status" value="1"/>
</dbReference>
<evidence type="ECO:0000256" key="4">
    <source>
        <dbReference type="ARBA" id="ARBA00034247"/>
    </source>
</evidence>
<dbReference type="Proteomes" id="UP000238071">
    <property type="component" value="Unassembled WGS sequence"/>
</dbReference>
<gene>
    <name evidence="7" type="ORF">B0F88_108103</name>
</gene>
<dbReference type="SUPFAM" id="SSF46458">
    <property type="entry name" value="Globin-like"/>
    <property type="match status" value="1"/>
</dbReference>
<dbReference type="Gene3D" id="1.10.490.10">
    <property type="entry name" value="Globins"/>
    <property type="match status" value="1"/>
</dbReference>
<proteinExistence type="predicted"/>
<dbReference type="InterPro" id="IPR012292">
    <property type="entry name" value="Globin/Proto"/>
</dbReference>
<dbReference type="SMART" id="SM00267">
    <property type="entry name" value="GGDEF"/>
    <property type="match status" value="1"/>
</dbReference>
<protein>
    <recommendedName>
        <fullName evidence="2">Diguanylate cyclase DosC</fullName>
        <ecNumber evidence="1">2.7.7.65</ecNumber>
    </recommendedName>
    <alternativeName>
        <fullName evidence="3">Direct oxygen-sensing cyclase</fullName>
    </alternativeName>
</protein>
<sequence>MVKFENYIVEMELKQTDQTLLEQMRITEFDIDNRKALLALSNEDVNLLKDYRPIIESRVDALVDTFYQMQTNVAEIALLIGDADTLDRLKNAQRRYVLDLFSGIYDLEYVNNRLRIGLVHKRIGVEPKLYLAAINVLKSLLLEIIFETLPEKTERQAMLAALDKLLLFDITLVFETYIRSLVSEIEISKAKSERYACVLEEKVKERTQQLEELTRIDSLTGLLSVRYLNETLTRTLRTAQRRHEPVSIVYMDINEFKAINDTQGHPHGDHILRAVGAAIKKISREEDCCFRYGGDEFCLILPNCEEEPAREIYINRLNIEISRCLKNVTLSVGIVQTGPDKYGEPDALIRQSDEEMYAAKKASKIDDRSGNAVDVEKTA</sequence>
<dbReference type="PANTHER" id="PTHR45138">
    <property type="entry name" value="REGULATORY COMPONENTS OF SENSORY TRANSDUCTION SYSTEM"/>
    <property type="match status" value="1"/>
</dbReference>
<evidence type="ECO:0000256" key="1">
    <source>
        <dbReference type="ARBA" id="ARBA00012528"/>
    </source>
</evidence>
<keyword evidence="8" id="KW-1185">Reference proteome</keyword>
<reference evidence="7 8" key="1">
    <citation type="submission" date="2018-02" db="EMBL/GenBank/DDBJ databases">
        <title>Subsurface microbial communities from deep shales in Ohio and West Virginia, USA.</title>
        <authorList>
            <person name="Wrighton K."/>
        </authorList>
    </citation>
    <scope>NUCLEOTIDE SEQUENCE [LARGE SCALE GENOMIC DNA]</scope>
    <source>
        <strain evidence="7 8">OWC-G53F</strain>
    </source>
</reference>
<dbReference type="Pfam" id="PF00990">
    <property type="entry name" value="GGDEF"/>
    <property type="match status" value="1"/>
</dbReference>
<dbReference type="Pfam" id="PF11563">
    <property type="entry name" value="Protoglobin"/>
    <property type="match status" value="1"/>
</dbReference>
<dbReference type="CDD" id="cd14758">
    <property type="entry name" value="GS_GGDEF_1"/>
    <property type="match status" value="1"/>
</dbReference>
<dbReference type="InterPro" id="IPR043128">
    <property type="entry name" value="Rev_trsase/Diguanyl_cyclase"/>
</dbReference>
<feature type="region of interest" description="Disordered" evidence="5">
    <location>
        <begin position="360"/>
        <end position="379"/>
    </location>
</feature>
<dbReference type="InterPro" id="IPR009050">
    <property type="entry name" value="Globin-like_sf"/>
</dbReference>
<evidence type="ECO:0000256" key="3">
    <source>
        <dbReference type="ARBA" id="ARBA00029839"/>
    </source>
</evidence>
<feature type="compositionally biased region" description="Basic and acidic residues" evidence="5">
    <location>
        <begin position="363"/>
        <end position="379"/>
    </location>
</feature>
<name>A0A2S6GZW0_9GAMM</name>
<comment type="catalytic activity">
    <reaction evidence="4">
        <text>2 GTP = 3',3'-c-di-GMP + 2 diphosphate</text>
        <dbReference type="Rhea" id="RHEA:24898"/>
        <dbReference type="ChEBI" id="CHEBI:33019"/>
        <dbReference type="ChEBI" id="CHEBI:37565"/>
        <dbReference type="ChEBI" id="CHEBI:58805"/>
        <dbReference type="EC" id="2.7.7.65"/>
    </reaction>
</comment>
<dbReference type="GO" id="GO:0019825">
    <property type="term" value="F:oxygen binding"/>
    <property type="evidence" value="ECO:0007669"/>
    <property type="project" value="InterPro"/>
</dbReference>
<dbReference type="NCBIfam" id="TIGR00254">
    <property type="entry name" value="GGDEF"/>
    <property type="match status" value="1"/>
</dbReference>
<dbReference type="PANTHER" id="PTHR45138:SF9">
    <property type="entry name" value="DIGUANYLATE CYCLASE DGCM-RELATED"/>
    <property type="match status" value="1"/>
</dbReference>
<evidence type="ECO:0000256" key="5">
    <source>
        <dbReference type="SAM" id="MobiDB-lite"/>
    </source>
</evidence>
<dbReference type="AlphaFoldDB" id="A0A2S6GZW0"/>
<dbReference type="InterPro" id="IPR000160">
    <property type="entry name" value="GGDEF_dom"/>
</dbReference>
<dbReference type="GO" id="GO:0020037">
    <property type="term" value="F:heme binding"/>
    <property type="evidence" value="ECO:0007669"/>
    <property type="project" value="InterPro"/>
</dbReference>
<dbReference type="InterPro" id="IPR050469">
    <property type="entry name" value="Diguanylate_Cyclase"/>
</dbReference>
<dbReference type="InterPro" id="IPR029787">
    <property type="entry name" value="Nucleotide_cyclase"/>
</dbReference>
<accession>A0A2S6GZW0</accession>
<evidence type="ECO:0000259" key="6">
    <source>
        <dbReference type="PROSITE" id="PS50887"/>
    </source>
</evidence>